<name>A0A1Z4VMT6_9GAMM</name>
<dbReference type="GO" id="GO:0016740">
    <property type="term" value="F:transferase activity"/>
    <property type="evidence" value="ECO:0007669"/>
    <property type="project" value="UniProtKB-KW"/>
</dbReference>
<sequence>MPIRTFETHTPVIDGSAYVDPTALVIGQVEIGADSSLWPNVVARGDIHHIKIGASTNIQDGSVLHVTHDSEFAPGGHPLEIGHAVTVGHMVVLHGCTIEDNCLIGMGSMIMDGARVQTGAMLGAGSLVPPGKVLDGGWLWVGRPAKAVRELTEQETLFLEYSARHYARLKDRHLAGSD</sequence>
<keyword evidence="1" id="KW-0808">Transferase</keyword>
<dbReference type="SUPFAM" id="SSF51161">
    <property type="entry name" value="Trimeric LpxA-like enzymes"/>
    <property type="match status" value="1"/>
</dbReference>
<dbReference type="Pfam" id="PF00132">
    <property type="entry name" value="Hexapep"/>
    <property type="match status" value="1"/>
</dbReference>
<gene>
    <name evidence="1" type="ORF">FOKN1_0264</name>
</gene>
<dbReference type="EMBL" id="AP018052">
    <property type="protein sequence ID" value="BAZ92668.1"/>
    <property type="molecule type" value="Genomic_DNA"/>
</dbReference>
<dbReference type="KEGG" id="ttc:FOKN1_0264"/>
<dbReference type="InterPro" id="IPR011004">
    <property type="entry name" value="Trimer_LpxA-like_sf"/>
</dbReference>
<dbReference type="InterPro" id="IPR001451">
    <property type="entry name" value="Hexapep"/>
</dbReference>
<organism evidence="1 2">
    <name type="scientific">Thiohalobacter thiocyanaticus</name>
    <dbReference type="NCBI Taxonomy" id="585455"/>
    <lineage>
        <taxon>Bacteria</taxon>
        <taxon>Pseudomonadati</taxon>
        <taxon>Pseudomonadota</taxon>
        <taxon>Gammaproteobacteria</taxon>
        <taxon>Thiohalobacterales</taxon>
        <taxon>Thiohalobacteraceae</taxon>
        <taxon>Thiohalobacter</taxon>
    </lineage>
</organism>
<proteinExistence type="predicted"/>
<dbReference type="PANTHER" id="PTHR13061">
    <property type="entry name" value="DYNACTIN SUBUNIT P25"/>
    <property type="match status" value="1"/>
</dbReference>
<dbReference type="OrthoDB" id="9803036at2"/>
<dbReference type="AlphaFoldDB" id="A0A1Z4VMT6"/>
<dbReference type="Gene3D" id="2.160.10.10">
    <property type="entry name" value="Hexapeptide repeat proteins"/>
    <property type="match status" value="1"/>
</dbReference>
<dbReference type="InterPro" id="IPR047324">
    <property type="entry name" value="LbH_gamma_CA-like"/>
</dbReference>
<accession>A0A1Z4VMT6</accession>
<dbReference type="CDD" id="cd04645">
    <property type="entry name" value="LbH_gamma_CA_like"/>
    <property type="match status" value="1"/>
</dbReference>
<evidence type="ECO:0000313" key="2">
    <source>
        <dbReference type="Proteomes" id="UP000218765"/>
    </source>
</evidence>
<dbReference type="RefSeq" id="WP_096363965.1">
    <property type="nucleotide sequence ID" value="NZ_AP018052.1"/>
</dbReference>
<evidence type="ECO:0000313" key="1">
    <source>
        <dbReference type="EMBL" id="BAZ92668.1"/>
    </source>
</evidence>
<dbReference type="InterPro" id="IPR050484">
    <property type="entry name" value="Transf_Hexapept/Carb_Anhydrase"/>
</dbReference>
<dbReference type="PANTHER" id="PTHR13061:SF56">
    <property type="entry name" value="PROTEIN YRDA"/>
    <property type="match status" value="1"/>
</dbReference>
<keyword evidence="2" id="KW-1185">Reference proteome</keyword>
<reference evidence="1 2" key="1">
    <citation type="submission" date="2017-05" db="EMBL/GenBank/DDBJ databases">
        <title>Thiocyanate degradation by Thiohalobacter thiocyanaticus FOKN1.</title>
        <authorList>
            <person name="Oshiki M."/>
            <person name="Fukushima T."/>
            <person name="Kawano S."/>
            <person name="Nakagawa J."/>
        </authorList>
    </citation>
    <scope>NUCLEOTIDE SEQUENCE [LARGE SCALE GENOMIC DNA]</scope>
    <source>
        <strain evidence="1 2">FOKN1</strain>
    </source>
</reference>
<dbReference type="Proteomes" id="UP000218765">
    <property type="component" value="Chromosome"/>
</dbReference>
<protein>
    <submittedName>
        <fullName evidence="1">Carbonic anhydrases/acetyltransferases</fullName>
    </submittedName>
</protein>